<dbReference type="GO" id="GO:0043627">
    <property type="term" value="P:response to estrogen"/>
    <property type="evidence" value="ECO:0007669"/>
    <property type="project" value="Ensembl"/>
</dbReference>
<evidence type="ECO:0000256" key="2">
    <source>
        <dbReference type="ARBA" id="ARBA00009657"/>
    </source>
</evidence>
<dbReference type="PANTHER" id="PTHR11388">
    <property type="entry name" value="ORGANIC ANION TRANSPORTER"/>
    <property type="match status" value="1"/>
</dbReference>
<dbReference type="GO" id="GO:1905431">
    <property type="term" value="P:microcystin transport"/>
    <property type="evidence" value="ECO:0007669"/>
    <property type="project" value="Ensembl"/>
</dbReference>
<keyword evidence="8" id="KW-0406">Ion transport</keyword>
<feature type="transmembrane region" description="Helical" evidence="8">
    <location>
        <begin position="96"/>
        <end position="117"/>
    </location>
</feature>
<dbReference type="Proteomes" id="UP000694399">
    <property type="component" value="Chromosome C1"/>
</dbReference>
<feature type="transmembrane region" description="Helical" evidence="8">
    <location>
        <begin position="337"/>
        <end position="360"/>
    </location>
</feature>
<evidence type="ECO:0000256" key="1">
    <source>
        <dbReference type="ARBA" id="ARBA00004651"/>
    </source>
</evidence>
<comment type="subcellular location">
    <subcellularLocation>
        <location evidence="1 8">Cell membrane</location>
        <topology evidence="1 8">Multi-pass membrane protein</topology>
    </subcellularLocation>
</comment>
<dbReference type="Gene3D" id="3.30.60.30">
    <property type="match status" value="1"/>
</dbReference>
<dbReference type="GO" id="GO:0015125">
    <property type="term" value="F:bile acid transmembrane transporter activity"/>
    <property type="evidence" value="ECO:0007669"/>
    <property type="project" value="TreeGrafter"/>
</dbReference>
<evidence type="ECO:0000256" key="7">
    <source>
        <dbReference type="ARBA" id="ARBA00023157"/>
    </source>
</evidence>
<comment type="similarity">
    <text evidence="2 8">Belongs to the organo anion transporter (TC 2.A.60) family.</text>
</comment>
<comment type="caution">
    <text evidence="8">Lacks conserved residue(s) required for the propagation of feature annotation.</text>
</comment>
<dbReference type="GO" id="GO:0098657">
    <property type="term" value="P:import into cell"/>
    <property type="evidence" value="ECO:0007669"/>
    <property type="project" value="Ensembl"/>
</dbReference>
<dbReference type="GO" id="GO:0006805">
    <property type="term" value="P:xenobiotic metabolic process"/>
    <property type="evidence" value="ECO:0007669"/>
    <property type="project" value="Ensembl"/>
</dbReference>
<dbReference type="GO" id="GO:0019228">
    <property type="term" value="P:neuronal action potential"/>
    <property type="evidence" value="ECO:0007669"/>
    <property type="project" value="Ensembl"/>
</dbReference>
<feature type="transmembrane region" description="Helical" evidence="8">
    <location>
        <begin position="559"/>
        <end position="581"/>
    </location>
</feature>
<organism evidence="11 12">
    <name type="scientific">Panthera leo</name>
    <name type="common">Lion</name>
    <dbReference type="NCBI Taxonomy" id="9689"/>
    <lineage>
        <taxon>Eukaryota</taxon>
        <taxon>Metazoa</taxon>
        <taxon>Chordata</taxon>
        <taxon>Craniata</taxon>
        <taxon>Vertebrata</taxon>
        <taxon>Euteleostomi</taxon>
        <taxon>Mammalia</taxon>
        <taxon>Eutheria</taxon>
        <taxon>Laurasiatheria</taxon>
        <taxon>Carnivora</taxon>
        <taxon>Feliformia</taxon>
        <taxon>Felidae</taxon>
        <taxon>Pantherinae</taxon>
        <taxon>Panthera</taxon>
    </lineage>
</organism>
<dbReference type="GO" id="GO:0006855">
    <property type="term" value="P:xenobiotic transmembrane transport"/>
    <property type="evidence" value="ECO:0007669"/>
    <property type="project" value="Ensembl"/>
</dbReference>
<reference evidence="11" key="1">
    <citation type="journal article" date="2019" name="bioRxiv">
        <title>Long live the king: chromosome-level assembly of the lion (Panthera leo) using linked-read, Hi-C, and long read data.</title>
        <authorList>
            <person name="Armstrong E.E."/>
            <person name="Taylor R.W."/>
            <person name="Miller D.E."/>
            <person name="Kaelin C."/>
            <person name="Barsh G."/>
            <person name="Hadly E.A."/>
            <person name="Petrov D."/>
        </authorList>
    </citation>
    <scope>NUCLEOTIDE SEQUENCE [LARGE SCALE GENOMIC DNA]</scope>
</reference>
<dbReference type="InterPro" id="IPR036058">
    <property type="entry name" value="Kazal_dom_sf"/>
</dbReference>
<dbReference type="GO" id="GO:0015833">
    <property type="term" value="P:peptide transport"/>
    <property type="evidence" value="ECO:0007669"/>
    <property type="project" value="Ensembl"/>
</dbReference>
<keyword evidence="6 8" id="KW-0472">Membrane</keyword>
<reference evidence="11" key="3">
    <citation type="submission" date="2025-09" db="UniProtKB">
        <authorList>
            <consortium name="Ensembl"/>
        </authorList>
    </citation>
    <scope>IDENTIFICATION</scope>
</reference>
<dbReference type="GO" id="GO:0009612">
    <property type="term" value="P:response to mechanical stimulus"/>
    <property type="evidence" value="ECO:0007669"/>
    <property type="project" value="Ensembl"/>
</dbReference>
<dbReference type="Ensembl" id="ENSPLOT00000005533.1">
    <property type="protein sequence ID" value="ENSPLOP00000004993.1"/>
    <property type="gene ID" value="ENSPLOG00000003655.1"/>
</dbReference>
<feature type="transmembrane region" description="Helical" evidence="8">
    <location>
        <begin position="214"/>
        <end position="235"/>
    </location>
</feature>
<proteinExistence type="inferred from homology"/>
<dbReference type="GO" id="GO:1901652">
    <property type="term" value="P:response to peptide"/>
    <property type="evidence" value="ECO:0007669"/>
    <property type="project" value="Ensembl"/>
</dbReference>
<dbReference type="InterPro" id="IPR004156">
    <property type="entry name" value="OATP"/>
</dbReference>
<evidence type="ECO:0000313" key="12">
    <source>
        <dbReference type="Proteomes" id="UP000694399"/>
    </source>
</evidence>
<keyword evidence="3" id="KW-1003">Cell membrane</keyword>
<accession>A0A8C8WKT1</accession>
<evidence type="ECO:0000256" key="5">
    <source>
        <dbReference type="ARBA" id="ARBA00022989"/>
    </source>
</evidence>
<dbReference type="GO" id="GO:1904640">
    <property type="term" value="P:response to methionine"/>
    <property type="evidence" value="ECO:0007669"/>
    <property type="project" value="Ensembl"/>
</dbReference>
<keyword evidence="12" id="KW-1185">Reference proteome</keyword>
<feature type="transmembrane region" description="Helical" evidence="8">
    <location>
        <begin position="29"/>
        <end position="48"/>
    </location>
</feature>
<evidence type="ECO:0000259" key="10">
    <source>
        <dbReference type="PROSITE" id="PS51465"/>
    </source>
</evidence>
<dbReference type="GO" id="GO:0016323">
    <property type="term" value="C:basolateral plasma membrane"/>
    <property type="evidence" value="ECO:0007669"/>
    <property type="project" value="TreeGrafter"/>
</dbReference>
<feature type="domain" description="Major facilitator superfamily (MFS) profile" evidence="9">
    <location>
        <begin position="30"/>
        <end position="584"/>
    </location>
</feature>
<protein>
    <recommendedName>
        <fullName evidence="8">Solute carrier organic anion transporter family member</fullName>
    </recommendedName>
</protein>
<dbReference type="GO" id="GO:0006789">
    <property type="term" value="P:bilirubin conjugation"/>
    <property type="evidence" value="ECO:0007669"/>
    <property type="project" value="Ensembl"/>
</dbReference>
<feature type="domain" description="Kazal-like" evidence="10">
    <location>
        <begin position="387"/>
        <end position="442"/>
    </location>
</feature>
<dbReference type="GO" id="GO:0043252">
    <property type="term" value="P:sodium-independent organic anion transport"/>
    <property type="evidence" value="ECO:0007669"/>
    <property type="project" value="TreeGrafter"/>
</dbReference>
<keyword evidence="4 8" id="KW-0812">Transmembrane</keyword>
<dbReference type="GO" id="GO:0048265">
    <property type="term" value="P:response to pain"/>
    <property type="evidence" value="ECO:0007669"/>
    <property type="project" value="Ensembl"/>
</dbReference>
<feature type="transmembrane region" description="Helical" evidence="8">
    <location>
        <begin position="68"/>
        <end position="89"/>
    </location>
</feature>
<dbReference type="InterPro" id="IPR002350">
    <property type="entry name" value="Kazal_dom"/>
</dbReference>
<dbReference type="Pfam" id="PF03137">
    <property type="entry name" value="OATP"/>
    <property type="match status" value="2"/>
</dbReference>
<dbReference type="GO" id="GO:0015347">
    <property type="term" value="F:sodium-independent organic anion transmembrane transporter activity"/>
    <property type="evidence" value="ECO:0007669"/>
    <property type="project" value="TreeGrafter"/>
</dbReference>
<evidence type="ECO:0000256" key="6">
    <source>
        <dbReference type="ARBA" id="ARBA00023136"/>
    </source>
</evidence>
<feature type="transmembrane region" description="Helical" evidence="8">
    <location>
        <begin position="256"/>
        <end position="278"/>
    </location>
</feature>
<dbReference type="InterPro" id="IPR020846">
    <property type="entry name" value="MFS_dom"/>
</dbReference>
<keyword evidence="7" id="KW-1015">Disulfide bond</keyword>
<evidence type="ECO:0000256" key="3">
    <source>
        <dbReference type="ARBA" id="ARBA00022475"/>
    </source>
</evidence>
<dbReference type="AlphaFoldDB" id="A0A8C8WKT1"/>
<dbReference type="GO" id="GO:0051649">
    <property type="term" value="P:establishment of localization in cell"/>
    <property type="evidence" value="ECO:0007669"/>
    <property type="project" value="Ensembl"/>
</dbReference>
<dbReference type="SUPFAM" id="SSF100895">
    <property type="entry name" value="Kazal-type serine protease inhibitors"/>
    <property type="match status" value="1"/>
</dbReference>
<evidence type="ECO:0000313" key="11">
    <source>
        <dbReference type="Ensembl" id="ENSPLOP00000004993.1"/>
    </source>
</evidence>
<dbReference type="InterPro" id="IPR036259">
    <property type="entry name" value="MFS_trans_sf"/>
</dbReference>
<dbReference type="GO" id="GO:0042440">
    <property type="term" value="P:pigment metabolic process"/>
    <property type="evidence" value="ECO:0007669"/>
    <property type="project" value="Ensembl"/>
</dbReference>
<dbReference type="GO" id="GO:0009636">
    <property type="term" value="P:response to toxic substance"/>
    <property type="evidence" value="ECO:0007669"/>
    <property type="project" value="Ensembl"/>
</dbReference>
<dbReference type="NCBIfam" id="TIGR00805">
    <property type="entry name" value="oat"/>
    <property type="match status" value="1"/>
</dbReference>
<dbReference type="Gene3D" id="1.20.1250.20">
    <property type="entry name" value="MFS general substrate transporter like domains"/>
    <property type="match status" value="1"/>
</dbReference>
<evidence type="ECO:0000256" key="4">
    <source>
        <dbReference type="ARBA" id="ARBA00022692"/>
    </source>
</evidence>
<dbReference type="GO" id="GO:0006811">
    <property type="term" value="P:monoatomic ion transport"/>
    <property type="evidence" value="ECO:0007669"/>
    <property type="project" value="UniProtKB-KW"/>
</dbReference>
<sequence length="624" mass="68993">MDPNQLLKKTAETTPSEKRETRCCNGFKMFLVALSLSFMCKALGGVVMKSSITQIEKRFDISSSVSGLIDGGFEIGNLFVIVFVSYFGSKLHRPKIIGIGCFIMGTGSILTALPHFFMGYYRYSTESPVNPSENLTTSFSTCSISENLLLNSTSPKIVEKGCEKESGSYLWIYVLLGNMLRGIGETPIVPLGISYIDDFAETGHSSFYLGTLHAISMIGPIIGFIQGSLFAKMYVDIGYVDLSSIRITPKDSRWVGAWWLGFLVAGLLSIMSSIPFFFLPQNLDKPQKESKDLVSSHLPKRNEKRSQIANVTNRGQNISENMTDFFQSLKSILTNPLYVILLFSSLLLASSHIGAITYVFKYIEQQYGQSASEANIFLNNPVASHINVPLSYCNSDCNCDESHWEPVCGANGVTYMSPCLAGCKSSSGNKKSIVFYNCSCVEVTGVQNKNNSVNLGECPRDNHCTKKFYIYVLVQVLNYFFSSLGSTPTIMLVFKNVQPQLKSLAVGFHSLTIRALGGIPAPIYFGALIDKACMKWSTSSCGKRGFCRLYNSRLYGNTYLGLIVSLRFSALILLVVLIFTMKKIYQGKNTRASENGRKDMNEANLEPLNNDGYFVPSADNEAHM</sequence>
<feature type="transmembrane region" description="Helical" evidence="8">
    <location>
        <begin position="468"/>
        <end position="494"/>
    </location>
</feature>
<dbReference type="PROSITE" id="PS51465">
    <property type="entry name" value="KAZAL_2"/>
    <property type="match status" value="1"/>
</dbReference>
<evidence type="ECO:0000256" key="8">
    <source>
        <dbReference type="RuleBase" id="RU362056"/>
    </source>
</evidence>
<dbReference type="GO" id="GO:0009408">
    <property type="term" value="P:response to heat"/>
    <property type="evidence" value="ECO:0007669"/>
    <property type="project" value="Ensembl"/>
</dbReference>
<dbReference type="SUPFAM" id="SSF103473">
    <property type="entry name" value="MFS general substrate transporter"/>
    <property type="match status" value="2"/>
</dbReference>
<dbReference type="PANTHER" id="PTHR11388:SF89">
    <property type="entry name" value="SOLUTE CARRIER ORGANIC ANION TRANSPORTER FAMILY MEMBER 1B3"/>
    <property type="match status" value="1"/>
</dbReference>
<dbReference type="GeneTree" id="ENSGT01150000286901"/>
<dbReference type="GO" id="GO:0010467">
    <property type="term" value="P:gene expression"/>
    <property type="evidence" value="ECO:0007669"/>
    <property type="project" value="Ensembl"/>
</dbReference>
<evidence type="ECO:0000259" key="9">
    <source>
        <dbReference type="PROSITE" id="PS50850"/>
    </source>
</evidence>
<dbReference type="OMA" id="ECPRDSQ"/>
<name>A0A8C8WKT1_PANLE</name>
<reference evidence="11" key="2">
    <citation type="submission" date="2025-08" db="UniProtKB">
        <authorList>
            <consortium name="Ensembl"/>
        </authorList>
    </citation>
    <scope>IDENTIFICATION</scope>
</reference>
<keyword evidence="8" id="KW-0813">Transport</keyword>
<keyword evidence="5 8" id="KW-1133">Transmembrane helix</keyword>
<dbReference type="PROSITE" id="PS50850">
    <property type="entry name" value="MFS"/>
    <property type="match status" value="1"/>
</dbReference>